<evidence type="ECO:0000313" key="2">
    <source>
        <dbReference type="Proteomes" id="UP001642720"/>
    </source>
</evidence>
<keyword evidence="2" id="KW-1185">Reference proteome</keyword>
<protein>
    <submittedName>
        <fullName evidence="1">Uncharacterized protein</fullName>
    </submittedName>
</protein>
<dbReference type="Proteomes" id="UP001642720">
    <property type="component" value="Unassembled WGS sequence"/>
</dbReference>
<organism evidence="1 2">
    <name type="scientific">Trichoderma ghanense</name>
    <dbReference type="NCBI Taxonomy" id="65468"/>
    <lineage>
        <taxon>Eukaryota</taxon>
        <taxon>Fungi</taxon>
        <taxon>Dikarya</taxon>
        <taxon>Ascomycota</taxon>
        <taxon>Pezizomycotina</taxon>
        <taxon>Sordariomycetes</taxon>
        <taxon>Hypocreomycetidae</taxon>
        <taxon>Hypocreales</taxon>
        <taxon>Hypocreaceae</taxon>
        <taxon>Trichoderma</taxon>
    </lineage>
</organism>
<dbReference type="EMBL" id="PPTA01000007">
    <property type="protein sequence ID" value="TFB02194.1"/>
    <property type="molecule type" value="Genomic_DNA"/>
</dbReference>
<dbReference type="GeneID" id="300577305"/>
<name>A0ABY2H2L6_9HYPO</name>
<dbReference type="RefSeq" id="XP_073558395.1">
    <property type="nucleotide sequence ID" value="XM_073702855.1"/>
</dbReference>
<proteinExistence type="predicted"/>
<reference evidence="1 2" key="1">
    <citation type="submission" date="2018-01" db="EMBL/GenBank/DDBJ databases">
        <title>Genome characterization of the sugarcane-associated fungus Trichoderma ghanense CCMA-1212 and their application in lignocelulose bioconversion.</title>
        <authorList>
            <person name="Steindorff A.S."/>
            <person name="Mendes T.D."/>
            <person name="Vilela E.S.D."/>
            <person name="Rodrigues D.S."/>
            <person name="Formighieri E.F."/>
            <person name="Melo I.S."/>
            <person name="Favaro L.C.L."/>
        </authorList>
    </citation>
    <scope>NUCLEOTIDE SEQUENCE [LARGE SCALE GENOMIC DNA]</scope>
    <source>
        <strain evidence="1 2">CCMA-1212</strain>
    </source>
</reference>
<sequence length="271" mass="29696">MRQGQDSSDDSPHWKSPSCGHLLSRTNPFPGITRLSDVRSYYWLHTATAGSNSSALWTDGMLKWEGLDSRGAREDRSCAQDSGGGRSLSTSIPGLKRGWMWDRLLPVSWHFYGFAQGHSMNHATSPRLASEYASAPILYMQVYDIVANSIRVSQPIVVGEGGSSIPCNSVTFLARFAEGGGKAHLRAVFVAMGKLQTASPLLRCVISSRQIVRHSHALAFLGRHAHLRIVSADISRDENCACADFKVVCSLNGDSELPYTHTLYRQLTASQ</sequence>
<gene>
    <name evidence="1" type="ORF">CCMA1212_005601</name>
</gene>
<evidence type="ECO:0000313" key="1">
    <source>
        <dbReference type="EMBL" id="TFB02194.1"/>
    </source>
</evidence>
<accession>A0ABY2H2L6</accession>
<comment type="caution">
    <text evidence="1">The sequence shown here is derived from an EMBL/GenBank/DDBJ whole genome shotgun (WGS) entry which is preliminary data.</text>
</comment>